<dbReference type="GO" id="GO:0004563">
    <property type="term" value="F:beta-N-acetylhexosaminidase activity"/>
    <property type="evidence" value="ECO:0007669"/>
    <property type="project" value="UniProtKB-EC"/>
</dbReference>
<dbReference type="Gene3D" id="3.20.20.300">
    <property type="entry name" value="Glycoside hydrolase, family 3, N-terminal domain"/>
    <property type="match status" value="1"/>
</dbReference>
<dbReference type="EMBL" id="BJFL01000009">
    <property type="protein sequence ID" value="GDY30736.1"/>
    <property type="molecule type" value="Genomic_DNA"/>
</dbReference>
<dbReference type="Gene3D" id="3.40.50.1700">
    <property type="entry name" value="Glycoside hydrolase family 3 C-terminal domain"/>
    <property type="match status" value="1"/>
</dbReference>
<dbReference type="AlphaFoldDB" id="A0A4D4J899"/>
<keyword evidence="4" id="KW-0378">Hydrolase</keyword>
<organism evidence="10 11">
    <name type="scientific">Gandjariella thermophila</name>
    <dbReference type="NCBI Taxonomy" id="1931992"/>
    <lineage>
        <taxon>Bacteria</taxon>
        <taxon>Bacillati</taxon>
        <taxon>Actinomycetota</taxon>
        <taxon>Actinomycetes</taxon>
        <taxon>Pseudonocardiales</taxon>
        <taxon>Pseudonocardiaceae</taxon>
        <taxon>Gandjariella</taxon>
    </lineage>
</organism>
<dbReference type="InterPro" id="IPR036962">
    <property type="entry name" value="Glyco_hydro_3_N_sf"/>
</dbReference>
<feature type="chain" id="PRO_5020261567" description="beta-N-acetylhexosaminidase" evidence="7">
    <location>
        <begin position="37"/>
        <end position="634"/>
    </location>
</feature>
<dbReference type="Pfam" id="PF01915">
    <property type="entry name" value="Glyco_hydro_3_C"/>
    <property type="match status" value="1"/>
</dbReference>
<dbReference type="InterPro" id="IPR002772">
    <property type="entry name" value="Glyco_hydro_3_C"/>
</dbReference>
<dbReference type="SUPFAM" id="SSF52279">
    <property type="entry name" value="Beta-D-glucan exohydrolase, C-terminal domain"/>
    <property type="match status" value="1"/>
</dbReference>
<comment type="catalytic activity">
    <reaction evidence="1">
        <text>Hydrolysis of terminal non-reducing N-acetyl-D-hexosamine residues in N-acetyl-beta-D-hexosaminides.</text>
        <dbReference type="EC" id="3.2.1.52"/>
    </reaction>
</comment>
<dbReference type="InterPro" id="IPR017853">
    <property type="entry name" value="GH"/>
</dbReference>
<evidence type="ECO:0000256" key="2">
    <source>
        <dbReference type="ARBA" id="ARBA00005336"/>
    </source>
</evidence>
<evidence type="ECO:0000256" key="5">
    <source>
        <dbReference type="ARBA" id="ARBA00023295"/>
    </source>
</evidence>
<dbReference type="SUPFAM" id="SSF51445">
    <property type="entry name" value="(Trans)glycosidases"/>
    <property type="match status" value="1"/>
</dbReference>
<name>A0A4D4J899_9PSEU</name>
<dbReference type="PRINTS" id="PR00133">
    <property type="entry name" value="GLHYDRLASE3"/>
</dbReference>
<keyword evidence="5" id="KW-0326">Glycosidase</keyword>
<keyword evidence="11" id="KW-1185">Reference proteome</keyword>
<protein>
    <recommendedName>
        <fullName evidence="3">beta-N-acetylhexosaminidase</fullName>
        <ecNumber evidence="3">3.2.1.52</ecNumber>
    </recommendedName>
</protein>
<evidence type="ECO:0000256" key="7">
    <source>
        <dbReference type="SAM" id="SignalP"/>
    </source>
</evidence>
<dbReference type="InterPro" id="IPR001764">
    <property type="entry name" value="Glyco_hydro_3_N"/>
</dbReference>
<dbReference type="PANTHER" id="PTHR30480">
    <property type="entry name" value="BETA-HEXOSAMINIDASE-RELATED"/>
    <property type="match status" value="1"/>
</dbReference>
<dbReference type="PANTHER" id="PTHR30480:SF13">
    <property type="entry name" value="BETA-HEXOSAMINIDASE"/>
    <property type="match status" value="1"/>
</dbReference>
<feature type="domain" description="Glycoside hydrolase family 3 N-terminal" evidence="8">
    <location>
        <begin position="87"/>
        <end position="428"/>
    </location>
</feature>
<proteinExistence type="inferred from homology"/>
<evidence type="ECO:0000256" key="1">
    <source>
        <dbReference type="ARBA" id="ARBA00001231"/>
    </source>
</evidence>
<evidence type="ECO:0000259" key="8">
    <source>
        <dbReference type="Pfam" id="PF00933"/>
    </source>
</evidence>
<keyword evidence="7" id="KW-0732">Signal</keyword>
<dbReference type="Proteomes" id="UP000298860">
    <property type="component" value="Unassembled WGS sequence"/>
</dbReference>
<reference evidence="11" key="1">
    <citation type="submission" date="2019-04" db="EMBL/GenBank/DDBJ databases">
        <title>Draft genome sequence of Pseudonocardiaceae bacterium SL3-2-4.</title>
        <authorList>
            <person name="Ningsih F."/>
            <person name="Yokota A."/>
            <person name="Sakai Y."/>
            <person name="Nanatani K."/>
            <person name="Yabe S."/>
            <person name="Oetari A."/>
            <person name="Sjamsuridzal W."/>
        </authorList>
    </citation>
    <scope>NUCLEOTIDE SEQUENCE [LARGE SCALE GENOMIC DNA]</scope>
    <source>
        <strain evidence="11">SL3-2-4</strain>
    </source>
</reference>
<gene>
    <name evidence="10" type="ORF">GTS_23690</name>
</gene>
<dbReference type="EC" id="3.2.1.52" evidence="3"/>
<sequence>MSTVRSSTHRRFPAVPALLAAACLAGTVGAATPAVAAQTANPEPHTGSLRSDGPVPAAPGGKARPSPAREAAMNGWVAATLHRMSLPEKVGQLFVTYVHGFAADTADPANQREFGVDRPAQVVRRYHLGGVIYFHNSAVNNIANPAQVAGLSNGLQRAALASGSGVPLIIGTDQEEGIVTRIGPPATQFPGGMALGAGRSPEDATEAARITAAELRAMGVNQNFAPDADVNVNPANPVIGVRSFGSDPNLVAGMVAAQVAGYQDGTDPAGTVSSAVKHFPGHGDTDTDSHTGLPMINHDHDTWERIDAPPFRAAIAAGTDTIMSAHIVTPKLDSSGEPATLSPAVLTGLLRGELGYQGVIITDSLQMQGVRTKHPDAEIPVLALLAGADQLLMPANLNVAINSVVDAVHAGRLTERRIDTSVARILRLKWRRGIVAHPLVDENRVGAVVGTADHLAAAARITDRTTTAVRNDAGLLPLRAAPHRVLVAGAGSVTVPALAARVAARGPTTSTAVTGTAPSEQQIAAAVAAARNADLVVALTNGLSGSAAQQDLLRRLVATGRPVVAVAVQNPYDVACIDTEPTWLATYSPTAVAMASLARVLFGEVAPAGRLPVDVPDAGDPSRIRYPFGYGLTW</sequence>
<comment type="caution">
    <text evidence="10">The sequence shown here is derived from an EMBL/GenBank/DDBJ whole genome shotgun (WGS) entry which is preliminary data.</text>
</comment>
<dbReference type="InterPro" id="IPR050226">
    <property type="entry name" value="NagZ_Beta-hexosaminidase"/>
</dbReference>
<dbReference type="GO" id="GO:0009254">
    <property type="term" value="P:peptidoglycan turnover"/>
    <property type="evidence" value="ECO:0007669"/>
    <property type="project" value="TreeGrafter"/>
</dbReference>
<dbReference type="PROSITE" id="PS51257">
    <property type="entry name" value="PROKAR_LIPOPROTEIN"/>
    <property type="match status" value="1"/>
</dbReference>
<comment type="similarity">
    <text evidence="2">Belongs to the glycosyl hydrolase 3 family.</text>
</comment>
<evidence type="ECO:0000259" key="9">
    <source>
        <dbReference type="Pfam" id="PF01915"/>
    </source>
</evidence>
<evidence type="ECO:0000256" key="3">
    <source>
        <dbReference type="ARBA" id="ARBA00012663"/>
    </source>
</evidence>
<dbReference type="InterPro" id="IPR036881">
    <property type="entry name" value="Glyco_hydro_3_C_sf"/>
</dbReference>
<feature type="domain" description="Glycoside hydrolase family 3 C-terminal" evidence="9">
    <location>
        <begin position="470"/>
        <end position="633"/>
    </location>
</feature>
<evidence type="ECO:0000256" key="4">
    <source>
        <dbReference type="ARBA" id="ARBA00022801"/>
    </source>
</evidence>
<accession>A0A4D4J899</accession>
<evidence type="ECO:0000313" key="10">
    <source>
        <dbReference type="EMBL" id="GDY30736.1"/>
    </source>
</evidence>
<evidence type="ECO:0000313" key="11">
    <source>
        <dbReference type="Proteomes" id="UP000298860"/>
    </source>
</evidence>
<evidence type="ECO:0000256" key="6">
    <source>
        <dbReference type="SAM" id="MobiDB-lite"/>
    </source>
</evidence>
<feature type="region of interest" description="Disordered" evidence="6">
    <location>
        <begin position="37"/>
        <end position="69"/>
    </location>
</feature>
<dbReference type="Pfam" id="PF00933">
    <property type="entry name" value="Glyco_hydro_3"/>
    <property type="match status" value="1"/>
</dbReference>
<dbReference type="FunFam" id="3.20.20.300:FF:000014">
    <property type="entry name" value="Beta-hexosaminidase, lipoprotein"/>
    <property type="match status" value="1"/>
</dbReference>
<dbReference type="GO" id="GO:0005975">
    <property type="term" value="P:carbohydrate metabolic process"/>
    <property type="evidence" value="ECO:0007669"/>
    <property type="project" value="InterPro"/>
</dbReference>
<feature type="signal peptide" evidence="7">
    <location>
        <begin position="1"/>
        <end position="36"/>
    </location>
</feature>
<dbReference type="RefSeq" id="WP_225978317.1">
    <property type="nucleotide sequence ID" value="NZ_BJFL01000009.1"/>
</dbReference>